<dbReference type="PRINTS" id="PR00364">
    <property type="entry name" value="DISEASERSIST"/>
</dbReference>
<dbReference type="SUPFAM" id="SSF48452">
    <property type="entry name" value="TPR-like"/>
    <property type="match status" value="2"/>
</dbReference>
<dbReference type="SUPFAM" id="SSF46894">
    <property type="entry name" value="C-terminal effector domain of the bipartite response regulators"/>
    <property type="match status" value="1"/>
</dbReference>
<protein>
    <submittedName>
        <fullName evidence="6">LuxR family transcriptional regulator</fullName>
    </submittedName>
</protein>
<dbReference type="PANTHER" id="PTHR47691">
    <property type="entry name" value="REGULATOR-RELATED"/>
    <property type="match status" value="1"/>
</dbReference>
<dbReference type="SMART" id="SM00421">
    <property type="entry name" value="HTH_LUXR"/>
    <property type="match status" value="1"/>
</dbReference>
<dbReference type="InterPro" id="IPR000792">
    <property type="entry name" value="Tscrpt_reg_LuxR_C"/>
</dbReference>
<dbReference type="GO" id="GO:0003677">
    <property type="term" value="F:DNA binding"/>
    <property type="evidence" value="ECO:0007669"/>
    <property type="project" value="UniProtKB-KW"/>
</dbReference>
<dbReference type="SUPFAM" id="SSF55073">
    <property type="entry name" value="Nucleotide cyclase"/>
    <property type="match status" value="1"/>
</dbReference>
<organism evidence="6 7">
    <name type="scientific">Mycobacterium kiyosense</name>
    <dbReference type="NCBI Taxonomy" id="2871094"/>
    <lineage>
        <taxon>Bacteria</taxon>
        <taxon>Bacillati</taxon>
        <taxon>Actinomycetota</taxon>
        <taxon>Actinomycetes</taxon>
        <taxon>Mycobacteriales</taxon>
        <taxon>Mycobacteriaceae</taxon>
        <taxon>Mycobacterium</taxon>
    </lineage>
</organism>
<dbReference type="FunFam" id="3.40.50.300:FF:001702">
    <property type="entry name" value="Transcriptional regulator, LuxR family"/>
    <property type="match status" value="1"/>
</dbReference>
<evidence type="ECO:0000313" key="6">
    <source>
        <dbReference type="EMBL" id="GLB84113.1"/>
    </source>
</evidence>
<dbReference type="CDD" id="cd06170">
    <property type="entry name" value="LuxR_C_like"/>
    <property type="match status" value="1"/>
</dbReference>
<sequence>MHGCFAVEAAHMLASMSADTVNWSDLGVNELPTGTVTLLLADIEGSTRLWETQPEQMASAVARLDRTLGDLVTTHHGVRPIEQGEGDSFVIAFSRAADAVACAVDLQRAPLQPIRLRIGMHTGDVQLRDPVSGDANYVGPAINRAGRLRDLAHGGQTVLSSATEAMVLDNLPAQAWLTDLGTYRLRDLPRPEQVLQLCHPELGNEFPPLRTPKTGAVHNLPAQLTSFIGRGEQLAEIRRMLGTSRLVTLTGAGGVGKTRLAIEVAGGLATEPTGALWFVDLAPIADSDIVAIAAARALGLPDQPGRSTTETLVGFIGDRQMLIVLDNCEHLLDATAALVGALLSACAGLRLLVTSREPIGVAGEAIWRVPSLSLNDEAVDLFVDRARLVRPEFRLADQRDVVCDICSRLDGMPLAIELAAARVRALSVDEIRDSLHDRFRLLTGTTRAAVRRQQTLRASVDWSHALLTESERVLFRRLAAFVGGFDLAAVRAVAGGSEVERYQVLDQLTLLVDKSLVVAESPSGATRYRMLETVRQYALEKLGESGEGDDVRARHRDHYLEVAASLENGAADQQQIDRVAVEIDNLRAVLAWSVDQGDSDSALRLASALVPLWLISGRVREALMAWFDAALGQNEGAAATSAVRARALADRALLHTWAIGVDSATWAEQAVTMAREIGDPALLARALTACGVMTAYGGQDGRQYFDEAFGLARPLGDKWLIVQLLGWQTNLAFMNGDVPAARKFGEEGEQLAEVVGDRFTRRQCCNWLGWARTVSGDLAGAIDQLRGVEADAEAAGDGMWWTVSRHMLGLAHAYRGDLETALGIFDESMPILAEMGDLWLGNGNGVHAAAMLAAGEVLEADRLSELCRQQLNANPIHQWMHTYLRAEVALAQGDPAGAHRWADESVSVSSGWYRVLALEARTRVAIARGEYEQAERDAHEALSLAANLGALLGIPDIFELLAILAGQAERRAEACRLFGAAAALRQRMGAVRFKVHDAAPDDAVARLRDAFGDNEFDVAYAEGAAMSTEDSIAYAQRGRGERRRPSTGWASLTPTECAVVGLVSEGLGNKAIAARLFVSLRTVESHLTHVYTKLGLSSRVQLVQEAARHS</sequence>
<name>A0AA37PYS1_9MYCO</name>
<dbReference type="InterPro" id="IPR036388">
    <property type="entry name" value="WH-like_DNA-bd_sf"/>
</dbReference>
<dbReference type="InterPro" id="IPR011990">
    <property type="entry name" value="TPR-like_helical_dom_sf"/>
</dbReference>
<evidence type="ECO:0000256" key="3">
    <source>
        <dbReference type="ARBA" id="ARBA00023163"/>
    </source>
</evidence>
<dbReference type="FunFam" id="1.10.10.10:FF:000553">
    <property type="entry name" value="Transcriptional regulator, LuxR family"/>
    <property type="match status" value="1"/>
</dbReference>
<proteinExistence type="predicted"/>
<dbReference type="InterPro" id="IPR029787">
    <property type="entry name" value="Nucleotide_cyclase"/>
</dbReference>
<dbReference type="PROSITE" id="PS50043">
    <property type="entry name" value="HTH_LUXR_2"/>
    <property type="match status" value="1"/>
</dbReference>
<dbReference type="InterPro" id="IPR058852">
    <property type="entry name" value="HTH_77"/>
</dbReference>
<dbReference type="CDD" id="cd07302">
    <property type="entry name" value="CHD"/>
    <property type="match status" value="1"/>
</dbReference>
<dbReference type="PRINTS" id="PR00038">
    <property type="entry name" value="HTHLUXR"/>
</dbReference>
<keyword evidence="2" id="KW-0238">DNA-binding</keyword>
<dbReference type="Gene3D" id="3.40.50.300">
    <property type="entry name" value="P-loop containing nucleotide triphosphate hydrolases"/>
    <property type="match status" value="1"/>
</dbReference>
<dbReference type="PANTHER" id="PTHR47691:SF3">
    <property type="entry name" value="HTH-TYPE TRANSCRIPTIONAL REGULATOR RV0890C-RELATED"/>
    <property type="match status" value="1"/>
</dbReference>
<dbReference type="Gene3D" id="1.25.40.10">
    <property type="entry name" value="Tetratricopeptide repeat domain"/>
    <property type="match status" value="2"/>
</dbReference>
<dbReference type="PROSITE" id="PS50125">
    <property type="entry name" value="GUANYLATE_CYCLASE_2"/>
    <property type="match status" value="1"/>
</dbReference>
<gene>
    <name evidence="6" type="ORF">SRL2020028_33690</name>
</gene>
<dbReference type="Pfam" id="PF00211">
    <property type="entry name" value="Guanylate_cyc"/>
    <property type="match status" value="1"/>
</dbReference>
<evidence type="ECO:0000313" key="7">
    <source>
        <dbReference type="Proteomes" id="UP001165663"/>
    </source>
</evidence>
<dbReference type="Pfam" id="PF00196">
    <property type="entry name" value="GerE"/>
    <property type="match status" value="1"/>
</dbReference>
<keyword evidence="1" id="KW-0805">Transcription regulation</keyword>
<reference evidence="6" key="1">
    <citation type="submission" date="2022-07" db="EMBL/GenBank/DDBJ databases">
        <title>Mycobacterium kiyosense sp. nov., scotochromogenic slow-glowing species isolated from respiratory specimens.</title>
        <authorList>
            <person name="Fukano H."/>
            <person name="Kazumi Y."/>
            <person name="Sakagami N."/>
            <person name="Ato M."/>
            <person name="Mitarai S."/>
            <person name="Hoshino Y."/>
        </authorList>
    </citation>
    <scope>NUCLEOTIDE SEQUENCE</scope>
    <source>
        <strain evidence="6">SRL2020-028</strain>
    </source>
</reference>
<dbReference type="PROSITE" id="PS00622">
    <property type="entry name" value="HTH_LUXR_1"/>
    <property type="match status" value="1"/>
</dbReference>
<dbReference type="GO" id="GO:0006355">
    <property type="term" value="P:regulation of DNA-templated transcription"/>
    <property type="evidence" value="ECO:0007669"/>
    <property type="project" value="InterPro"/>
</dbReference>
<accession>A0AA37PYS1</accession>
<evidence type="ECO:0000256" key="2">
    <source>
        <dbReference type="ARBA" id="ARBA00023125"/>
    </source>
</evidence>
<dbReference type="SUPFAM" id="SSF52540">
    <property type="entry name" value="P-loop containing nucleoside triphosphate hydrolases"/>
    <property type="match status" value="1"/>
</dbReference>
<dbReference type="InterPro" id="IPR027417">
    <property type="entry name" value="P-loop_NTPase"/>
</dbReference>
<evidence type="ECO:0000259" key="5">
    <source>
        <dbReference type="PROSITE" id="PS50125"/>
    </source>
</evidence>
<dbReference type="GO" id="GO:0004016">
    <property type="term" value="F:adenylate cyclase activity"/>
    <property type="evidence" value="ECO:0007669"/>
    <property type="project" value="UniProtKB-ARBA"/>
</dbReference>
<dbReference type="Gene3D" id="1.10.10.10">
    <property type="entry name" value="Winged helix-like DNA-binding domain superfamily/Winged helix DNA-binding domain"/>
    <property type="match status" value="1"/>
</dbReference>
<dbReference type="SMART" id="SM00044">
    <property type="entry name" value="CYCc"/>
    <property type="match status" value="1"/>
</dbReference>
<dbReference type="GO" id="GO:0035556">
    <property type="term" value="P:intracellular signal transduction"/>
    <property type="evidence" value="ECO:0007669"/>
    <property type="project" value="InterPro"/>
</dbReference>
<dbReference type="InterPro" id="IPR001054">
    <property type="entry name" value="A/G_cyclase"/>
</dbReference>
<comment type="caution">
    <text evidence="6">The sequence shown here is derived from an EMBL/GenBank/DDBJ whole genome shotgun (WGS) entry which is preliminary data.</text>
</comment>
<keyword evidence="3" id="KW-0804">Transcription</keyword>
<dbReference type="GO" id="GO:0009190">
    <property type="term" value="P:cyclic nucleotide biosynthetic process"/>
    <property type="evidence" value="ECO:0007669"/>
    <property type="project" value="InterPro"/>
</dbReference>
<evidence type="ECO:0000259" key="4">
    <source>
        <dbReference type="PROSITE" id="PS50043"/>
    </source>
</evidence>
<evidence type="ECO:0000256" key="1">
    <source>
        <dbReference type="ARBA" id="ARBA00023015"/>
    </source>
</evidence>
<feature type="domain" description="Guanylate cyclase" evidence="5">
    <location>
        <begin position="37"/>
        <end position="149"/>
    </location>
</feature>
<dbReference type="InterPro" id="IPR016032">
    <property type="entry name" value="Sig_transdc_resp-reg_C-effctor"/>
</dbReference>
<dbReference type="Proteomes" id="UP001165663">
    <property type="component" value="Unassembled WGS sequence"/>
</dbReference>
<dbReference type="AlphaFoldDB" id="A0AA37PYS1"/>
<dbReference type="Gene3D" id="3.30.70.1230">
    <property type="entry name" value="Nucleotide cyclase"/>
    <property type="match status" value="2"/>
</dbReference>
<dbReference type="EMBL" id="BRXE01000041">
    <property type="protein sequence ID" value="GLB84113.1"/>
    <property type="molecule type" value="Genomic_DNA"/>
</dbReference>
<dbReference type="Pfam" id="PF25872">
    <property type="entry name" value="HTH_77"/>
    <property type="match status" value="1"/>
</dbReference>
<feature type="domain" description="HTH luxR-type" evidence="4">
    <location>
        <begin position="1045"/>
        <end position="1110"/>
    </location>
</feature>